<organism evidence="2 3">
    <name type="scientific">Petrolisthes manimaculis</name>
    <dbReference type="NCBI Taxonomy" id="1843537"/>
    <lineage>
        <taxon>Eukaryota</taxon>
        <taxon>Metazoa</taxon>
        <taxon>Ecdysozoa</taxon>
        <taxon>Arthropoda</taxon>
        <taxon>Crustacea</taxon>
        <taxon>Multicrustacea</taxon>
        <taxon>Malacostraca</taxon>
        <taxon>Eumalacostraca</taxon>
        <taxon>Eucarida</taxon>
        <taxon>Decapoda</taxon>
        <taxon>Pleocyemata</taxon>
        <taxon>Anomura</taxon>
        <taxon>Galatheoidea</taxon>
        <taxon>Porcellanidae</taxon>
        <taxon>Petrolisthes</taxon>
    </lineage>
</organism>
<comment type="caution">
    <text evidence="2">The sequence shown here is derived from an EMBL/GenBank/DDBJ whole genome shotgun (WGS) entry which is preliminary data.</text>
</comment>
<protein>
    <submittedName>
        <fullName evidence="2">Uncharacterized protein</fullName>
    </submittedName>
</protein>
<feature type="compositionally biased region" description="Basic residues" evidence="1">
    <location>
        <begin position="1"/>
        <end position="12"/>
    </location>
</feature>
<feature type="region of interest" description="Disordered" evidence="1">
    <location>
        <begin position="1"/>
        <end position="175"/>
    </location>
</feature>
<evidence type="ECO:0000256" key="1">
    <source>
        <dbReference type="SAM" id="MobiDB-lite"/>
    </source>
</evidence>
<dbReference type="Proteomes" id="UP001292094">
    <property type="component" value="Unassembled WGS sequence"/>
</dbReference>
<feature type="compositionally biased region" description="Low complexity" evidence="1">
    <location>
        <begin position="108"/>
        <end position="126"/>
    </location>
</feature>
<evidence type="ECO:0000313" key="2">
    <source>
        <dbReference type="EMBL" id="KAK4292481.1"/>
    </source>
</evidence>
<reference evidence="2" key="1">
    <citation type="submission" date="2023-11" db="EMBL/GenBank/DDBJ databases">
        <title>Genome assemblies of two species of porcelain crab, Petrolisthes cinctipes and Petrolisthes manimaculis (Anomura: Porcellanidae).</title>
        <authorList>
            <person name="Angst P."/>
        </authorList>
    </citation>
    <scope>NUCLEOTIDE SEQUENCE</scope>
    <source>
        <strain evidence="2">PB745_02</strain>
        <tissue evidence="2">Gill</tissue>
    </source>
</reference>
<proteinExistence type="predicted"/>
<name>A0AAE1NN22_9EUCA</name>
<keyword evidence="3" id="KW-1185">Reference proteome</keyword>
<sequence>MLGSIRRKKKKKESGSHSPPRSFTDPARQIFHELRSSPVDILRGASCSLQGSPRLPRSHTPGGTAPSSLQGSPVTLRREGAPRGSPPLTVPNRASPVTARRRLFFVEPSGCSPRGSPRGSPGLGRRAGAEGGLMGRDLDQLLLHPTAPLPPDLLQPSLALGPRQPSPALSDAAATTPFYRVRTIQPL</sequence>
<accession>A0AAE1NN22</accession>
<gene>
    <name evidence="2" type="ORF">Pmani_034755</name>
</gene>
<evidence type="ECO:0000313" key="3">
    <source>
        <dbReference type="Proteomes" id="UP001292094"/>
    </source>
</evidence>
<dbReference type="EMBL" id="JAWZYT010004815">
    <property type="protein sequence ID" value="KAK4292481.1"/>
    <property type="molecule type" value="Genomic_DNA"/>
</dbReference>
<dbReference type="AlphaFoldDB" id="A0AAE1NN22"/>